<dbReference type="Pfam" id="PF01943">
    <property type="entry name" value="Polysacc_synt"/>
    <property type="match status" value="1"/>
</dbReference>
<evidence type="ECO:0000256" key="1">
    <source>
        <dbReference type="ARBA" id="ARBA00004141"/>
    </source>
</evidence>
<comment type="subcellular location">
    <subcellularLocation>
        <location evidence="1">Membrane</location>
        <topology evidence="1">Multi-pass membrane protein</topology>
    </subcellularLocation>
</comment>
<evidence type="ECO:0000256" key="4">
    <source>
        <dbReference type="ARBA" id="ARBA00023136"/>
    </source>
</evidence>
<dbReference type="InterPro" id="IPR002797">
    <property type="entry name" value="Polysacc_synth"/>
</dbReference>
<organism evidence="6 7">
    <name type="scientific">Candidatus Thiomargarita nelsonii</name>
    <dbReference type="NCBI Taxonomy" id="1003181"/>
    <lineage>
        <taxon>Bacteria</taxon>
        <taxon>Pseudomonadati</taxon>
        <taxon>Pseudomonadota</taxon>
        <taxon>Gammaproteobacteria</taxon>
        <taxon>Thiotrichales</taxon>
        <taxon>Thiotrichaceae</taxon>
        <taxon>Thiomargarita</taxon>
    </lineage>
</organism>
<keyword evidence="4 5" id="KW-0472">Membrane</keyword>
<dbReference type="Proteomes" id="UP000076962">
    <property type="component" value="Unassembled WGS sequence"/>
</dbReference>
<evidence type="ECO:0000313" key="7">
    <source>
        <dbReference type="Proteomes" id="UP000076962"/>
    </source>
</evidence>
<dbReference type="AlphaFoldDB" id="A0A176RX03"/>
<dbReference type="PANTHER" id="PTHR43424:SF1">
    <property type="entry name" value="LOCUS PUTATIVE PROTEIN 1-RELATED"/>
    <property type="match status" value="1"/>
</dbReference>
<dbReference type="InterPro" id="IPR052556">
    <property type="entry name" value="PolySynth_Transporter"/>
</dbReference>
<dbReference type="EMBL" id="LUTY01002498">
    <property type="protein sequence ID" value="OAD20265.1"/>
    <property type="molecule type" value="Genomic_DNA"/>
</dbReference>
<keyword evidence="2 5" id="KW-0812">Transmembrane</keyword>
<reference evidence="6 7" key="1">
    <citation type="submission" date="2016-05" db="EMBL/GenBank/DDBJ databases">
        <title>Single-cell genome of chain-forming Candidatus Thiomargarita nelsonii and comparison to other large sulfur-oxidizing bacteria.</title>
        <authorList>
            <person name="Winkel M."/>
            <person name="Salman V."/>
            <person name="Woyke T."/>
            <person name="Schulz-Vogt H."/>
            <person name="Richter M."/>
            <person name="Flood B."/>
            <person name="Bailey J."/>
            <person name="Amann R."/>
            <person name="Mussmann M."/>
        </authorList>
    </citation>
    <scope>NUCLEOTIDE SEQUENCE [LARGE SCALE GENOMIC DNA]</scope>
    <source>
        <strain evidence="6 7">THI036</strain>
    </source>
</reference>
<comment type="caution">
    <text evidence="6">The sequence shown here is derived from an EMBL/GenBank/DDBJ whole genome shotgun (WGS) entry which is preliminary data.</text>
</comment>
<keyword evidence="3 5" id="KW-1133">Transmembrane helix</keyword>
<dbReference type="PATRIC" id="fig|1003181.4.peg.5325"/>
<feature type="transmembrane region" description="Helical" evidence="5">
    <location>
        <begin position="51"/>
        <end position="75"/>
    </location>
</feature>
<evidence type="ECO:0000256" key="5">
    <source>
        <dbReference type="SAM" id="Phobius"/>
    </source>
</evidence>
<name>A0A176RX03_9GAMM</name>
<evidence type="ECO:0000256" key="2">
    <source>
        <dbReference type="ARBA" id="ARBA00022692"/>
    </source>
</evidence>
<accession>A0A176RX03</accession>
<gene>
    <name evidence="6" type="ORF">THIOM_004045</name>
</gene>
<proteinExistence type="predicted"/>
<protein>
    <submittedName>
        <fullName evidence="6">Polysaccharide biosynthesis protein</fullName>
    </submittedName>
</protein>
<dbReference type="PANTHER" id="PTHR43424">
    <property type="entry name" value="LOCUS PUTATIVE PROTEIN 1-RELATED"/>
    <property type="match status" value="1"/>
</dbReference>
<evidence type="ECO:0000256" key="3">
    <source>
        <dbReference type="ARBA" id="ARBA00022989"/>
    </source>
</evidence>
<sequence>MLQKIKQHHNGFRKYFANTSWLMGERILRMIVALFVGVYVARYLGPARFGLLSYAGSFVGLFGALATLGLDGIVVRELVKSPERRDELLGTAF</sequence>
<evidence type="ECO:0000313" key="6">
    <source>
        <dbReference type="EMBL" id="OAD20265.1"/>
    </source>
</evidence>
<feature type="transmembrane region" description="Helical" evidence="5">
    <location>
        <begin position="27"/>
        <end position="45"/>
    </location>
</feature>
<dbReference type="GO" id="GO:0016020">
    <property type="term" value="C:membrane"/>
    <property type="evidence" value="ECO:0007669"/>
    <property type="project" value="UniProtKB-SubCell"/>
</dbReference>
<keyword evidence="7" id="KW-1185">Reference proteome</keyword>